<dbReference type="Pfam" id="PF21787">
    <property type="entry name" value="TNP-like_RNaseH_N"/>
    <property type="match status" value="1"/>
</dbReference>
<evidence type="ECO:0000259" key="1">
    <source>
        <dbReference type="Pfam" id="PF21787"/>
    </source>
</evidence>
<comment type="caution">
    <text evidence="2">The sequence shown here is derived from an EMBL/GenBank/DDBJ whole genome shotgun (WGS) entry which is preliminary data.</text>
</comment>
<proteinExistence type="predicted"/>
<dbReference type="Proteomes" id="UP001168821">
    <property type="component" value="Unassembled WGS sequence"/>
</dbReference>
<dbReference type="EMBL" id="JALNTZ010000002">
    <property type="protein sequence ID" value="KAJ3662509.1"/>
    <property type="molecule type" value="Genomic_DNA"/>
</dbReference>
<evidence type="ECO:0000313" key="2">
    <source>
        <dbReference type="EMBL" id="KAJ3662509.1"/>
    </source>
</evidence>
<gene>
    <name evidence="2" type="ORF">Zmor_006854</name>
</gene>
<dbReference type="AlphaFoldDB" id="A0AA38IX09"/>
<accession>A0AA38IX09</accession>
<sequence length="151" mass="17063">MDPKYNLCTLIFDEMSIQPHLDYLPCEDRVGGFEDEGTTKTNKIVDHVCLFMLRGIFGRWKQHVAFAFWKNTVPAVNIVRFYKEIVKEATALGLNIIASVCDQGTTNSAALDIILQDPKRRAILENGTGIKENVIRIGDHEVILSLILLIF</sequence>
<evidence type="ECO:0000313" key="3">
    <source>
        <dbReference type="Proteomes" id="UP001168821"/>
    </source>
</evidence>
<protein>
    <recommendedName>
        <fullName evidence="1">Transposable element P transposase-like RNase H domain-containing protein</fullName>
    </recommendedName>
</protein>
<feature type="domain" description="Transposable element P transposase-like RNase H" evidence="1">
    <location>
        <begin position="2"/>
        <end position="111"/>
    </location>
</feature>
<reference evidence="2" key="1">
    <citation type="journal article" date="2023" name="G3 (Bethesda)">
        <title>Whole genome assemblies of Zophobas morio and Tenebrio molitor.</title>
        <authorList>
            <person name="Kaur S."/>
            <person name="Stinson S.A."/>
            <person name="diCenzo G.C."/>
        </authorList>
    </citation>
    <scope>NUCLEOTIDE SEQUENCE</scope>
    <source>
        <strain evidence="2">QUZm001</strain>
    </source>
</reference>
<name>A0AA38IX09_9CUCU</name>
<organism evidence="2 3">
    <name type="scientific">Zophobas morio</name>
    <dbReference type="NCBI Taxonomy" id="2755281"/>
    <lineage>
        <taxon>Eukaryota</taxon>
        <taxon>Metazoa</taxon>
        <taxon>Ecdysozoa</taxon>
        <taxon>Arthropoda</taxon>
        <taxon>Hexapoda</taxon>
        <taxon>Insecta</taxon>
        <taxon>Pterygota</taxon>
        <taxon>Neoptera</taxon>
        <taxon>Endopterygota</taxon>
        <taxon>Coleoptera</taxon>
        <taxon>Polyphaga</taxon>
        <taxon>Cucujiformia</taxon>
        <taxon>Tenebrionidae</taxon>
        <taxon>Zophobas</taxon>
    </lineage>
</organism>
<keyword evidence="3" id="KW-1185">Reference proteome</keyword>
<dbReference type="InterPro" id="IPR048365">
    <property type="entry name" value="TNP-like_RNaseH_N"/>
</dbReference>